<reference evidence="9" key="1">
    <citation type="submission" date="2020-05" db="EMBL/GenBank/DDBJ databases">
        <authorList>
            <person name="Chiriac C."/>
            <person name="Salcher M."/>
            <person name="Ghai R."/>
            <person name="Kavagutti S V."/>
        </authorList>
    </citation>
    <scope>NUCLEOTIDE SEQUENCE</scope>
</reference>
<keyword evidence="8" id="KW-0067">ATP-binding</keyword>
<accession>A0A6J7MSU6</accession>
<dbReference type="EC" id="2.7.2.3" evidence="4"/>
<dbReference type="PANTHER" id="PTHR11406">
    <property type="entry name" value="PHOSPHOGLYCERATE KINASE"/>
    <property type="match status" value="1"/>
</dbReference>
<evidence type="ECO:0000313" key="9">
    <source>
        <dbReference type="EMBL" id="CAB4984011.1"/>
    </source>
</evidence>
<dbReference type="FunFam" id="3.40.50.1260:FF:000006">
    <property type="entry name" value="Phosphoglycerate kinase"/>
    <property type="match status" value="1"/>
</dbReference>
<dbReference type="GO" id="GO:0006094">
    <property type="term" value="P:gluconeogenesis"/>
    <property type="evidence" value="ECO:0007669"/>
    <property type="project" value="TreeGrafter"/>
</dbReference>
<dbReference type="PIRSF" id="PIRSF000724">
    <property type="entry name" value="Pgk"/>
    <property type="match status" value="1"/>
</dbReference>
<sequence length="400" mass="41101">MGNSAISTLENFVVAGKRVFLRCDLNVPLKDGKITDDGRIRASLPTIKTLLANGASLVIAAHLGRPKGEVKPELSLAPVAARLSELLGTEVKFAGLVTGGDVTTKAHALKSGEILLLENIRFAAAETSKDESERAAFAKELAELADLYVGDGFGAVHRKHASVFDLPKLLPHVAGTLVAAEVEVLKKLTQSPERPYGVVLGGAKVSDKIGVIANLLGKVDVMAIGGGMVFTFLAAQGKEIGTSLVEKDLIETVQGLIKQAAASGVNLVLPTDIVVAPKFAADSPATLVSADAIPADQMGLDIGPDSAAAFAAAIRGCKTVFWNGPMGVFEFAAFSNGTKVVAQALTEVSGISVVGGGDSAAAVRALGFADNDFGYISTGGGASLEYLEGKELPGLTALDL</sequence>
<proteinExistence type="inferred from homology"/>
<evidence type="ECO:0000256" key="4">
    <source>
        <dbReference type="ARBA" id="ARBA00013061"/>
    </source>
</evidence>
<evidence type="ECO:0000256" key="1">
    <source>
        <dbReference type="ARBA" id="ARBA00000642"/>
    </source>
</evidence>
<dbReference type="EMBL" id="CAFBOU010000006">
    <property type="protein sequence ID" value="CAB4984011.1"/>
    <property type="molecule type" value="Genomic_DNA"/>
</dbReference>
<evidence type="ECO:0000256" key="6">
    <source>
        <dbReference type="ARBA" id="ARBA00022741"/>
    </source>
</evidence>
<dbReference type="Gene3D" id="3.40.50.1260">
    <property type="entry name" value="Phosphoglycerate kinase, N-terminal domain"/>
    <property type="match status" value="2"/>
</dbReference>
<evidence type="ECO:0000256" key="5">
    <source>
        <dbReference type="ARBA" id="ARBA00022679"/>
    </source>
</evidence>
<dbReference type="FunFam" id="3.40.50.1260:FF:000003">
    <property type="entry name" value="Phosphoglycerate kinase"/>
    <property type="match status" value="1"/>
</dbReference>
<dbReference type="GO" id="GO:0006096">
    <property type="term" value="P:glycolytic process"/>
    <property type="evidence" value="ECO:0007669"/>
    <property type="project" value="InterPro"/>
</dbReference>
<dbReference type="AlphaFoldDB" id="A0A6J7MSU6"/>
<dbReference type="PANTHER" id="PTHR11406:SF23">
    <property type="entry name" value="PHOSPHOGLYCERATE KINASE 1, CHLOROPLASTIC-RELATED"/>
    <property type="match status" value="1"/>
</dbReference>
<evidence type="ECO:0000256" key="8">
    <source>
        <dbReference type="ARBA" id="ARBA00022840"/>
    </source>
</evidence>
<evidence type="ECO:0000256" key="7">
    <source>
        <dbReference type="ARBA" id="ARBA00022777"/>
    </source>
</evidence>
<evidence type="ECO:0000256" key="3">
    <source>
        <dbReference type="ARBA" id="ARBA00011245"/>
    </source>
</evidence>
<comment type="catalytic activity">
    <reaction evidence="1">
        <text>(2R)-3-phosphoglycerate + ATP = (2R)-3-phospho-glyceroyl phosphate + ADP</text>
        <dbReference type="Rhea" id="RHEA:14801"/>
        <dbReference type="ChEBI" id="CHEBI:30616"/>
        <dbReference type="ChEBI" id="CHEBI:57604"/>
        <dbReference type="ChEBI" id="CHEBI:58272"/>
        <dbReference type="ChEBI" id="CHEBI:456216"/>
        <dbReference type="EC" id="2.7.2.3"/>
    </reaction>
</comment>
<dbReference type="PROSITE" id="PS00111">
    <property type="entry name" value="PGLYCERATE_KINASE"/>
    <property type="match status" value="1"/>
</dbReference>
<dbReference type="Pfam" id="PF00162">
    <property type="entry name" value="PGK"/>
    <property type="match status" value="1"/>
</dbReference>
<dbReference type="SUPFAM" id="SSF53748">
    <property type="entry name" value="Phosphoglycerate kinase"/>
    <property type="match status" value="1"/>
</dbReference>
<dbReference type="InterPro" id="IPR015824">
    <property type="entry name" value="Phosphoglycerate_kinase_N"/>
</dbReference>
<keyword evidence="7" id="KW-0418">Kinase</keyword>
<keyword evidence="5" id="KW-0808">Transferase</keyword>
<dbReference type="CDD" id="cd00318">
    <property type="entry name" value="Phosphoglycerate_kinase"/>
    <property type="match status" value="1"/>
</dbReference>
<evidence type="ECO:0000256" key="2">
    <source>
        <dbReference type="ARBA" id="ARBA00008982"/>
    </source>
</evidence>
<keyword evidence="6" id="KW-0547">Nucleotide-binding</keyword>
<gene>
    <name evidence="9" type="ORF">UFOPK4010_00152</name>
</gene>
<name>A0A6J7MSU6_9ZZZZ</name>
<dbReference type="InterPro" id="IPR015911">
    <property type="entry name" value="Phosphoglycerate_kinase_CS"/>
</dbReference>
<comment type="subunit">
    <text evidence="3">Monomer.</text>
</comment>
<dbReference type="PRINTS" id="PR00477">
    <property type="entry name" value="PHGLYCKINASE"/>
</dbReference>
<dbReference type="GO" id="GO:0004618">
    <property type="term" value="F:phosphoglycerate kinase activity"/>
    <property type="evidence" value="ECO:0007669"/>
    <property type="project" value="UniProtKB-EC"/>
</dbReference>
<comment type="similarity">
    <text evidence="2">Belongs to the phosphoglycerate kinase family.</text>
</comment>
<dbReference type="GO" id="GO:0005829">
    <property type="term" value="C:cytosol"/>
    <property type="evidence" value="ECO:0007669"/>
    <property type="project" value="TreeGrafter"/>
</dbReference>
<dbReference type="InterPro" id="IPR001576">
    <property type="entry name" value="Phosphoglycerate_kinase"/>
</dbReference>
<protein>
    <recommendedName>
        <fullName evidence="4">phosphoglycerate kinase</fullName>
        <ecNumber evidence="4">2.7.2.3</ecNumber>
    </recommendedName>
</protein>
<organism evidence="9">
    <name type="scientific">freshwater metagenome</name>
    <dbReference type="NCBI Taxonomy" id="449393"/>
    <lineage>
        <taxon>unclassified sequences</taxon>
        <taxon>metagenomes</taxon>
        <taxon>ecological metagenomes</taxon>
    </lineage>
</organism>
<dbReference type="GO" id="GO:0043531">
    <property type="term" value="F:ADP binding"/>
    <property type="evidence" value="ECO:0007669"/>
    <property type="project" value="TreeGrafter"/>
</dbReference>
<dbReference type="InterPro" id="IPR036043">
    <property type="entry name" value="Phosphoglycerate_kinase_sf"/>
</dbReference>
<dbReference type="GO" id="GO:0005524">
    <property type="term" value="F:ATP binding"/>
    <property type="evidence" value="ECO:0007669"/>
    <property type="project" value="UniProtKB-KW"/>
</dbReference>
<dbReference type="HAMAP" id="MF_00145">
    <property type="entry name" value="Phosphoglyc_kinase"/>
    <property type="match status" value="1"/>
</dbReference>